<evidence type="ECO:0000313" key="8">
    <source>
        <dbReference type="EMBL" id="PRR73542.1"/>
    </source>
</evidence>
<dbReference type="InterPro" id="IPR050067">
    <property type="entry name" value="IPM_dehydratase_rel_enz"/>
</dbReference>
<dbReference type="GO" id="GO:0009098">
    <property type="term" value="P:L-leucine biosynthetic process"/>
    <property type="evidence" value="ECO:0007669"/>
    <property type="project" value="UniProtKB-UniRule"/>
</dbReference>
<keyword evidence="9" id="KW-1185">Reference proteome</keyword>
<dbReference type="GO" id="GO:0051539">
    <property type="term" value="F:4 iron, 4 sulfur cluster binding"/>
    <property type="evidence" value="ECO:0007669"/>
    <property type="project" value="UniProtKB-KW"/>
</dbReference>
<evidence type="ECO:0000256" key="5">
    <source>
        <dbReference type="ARBA" id="ARBA00023239"/>
    </source>
</evidence>
<dbReference type="GO" id="GO:0003861">
    <property type="term" value="F:3-isopropylmalate dehydratase activity"/>
    <property type="evidence" value="ECO:0007669"/>
    <property type="project" value="UniProtKB-UniRule"/>
</dbReference>
<dbReference type="NCBIfam" id="NF001614">
    <property type="entry name" value="PRK00402.1"/>
    <property type="match status" value="1"/>
</dbReference>
<comment type="catalytic activity">
    <reaction evidence="6">
        <text>(2R,3S)-3-isopropylmalate = (2S)-2-isopropylmalate</text>
        <dbReference type="Rhea" id="RHEA:32287"/>
        <dbReference type="ChEBI" id="CHEBI:1178"/>
        <dbReference type="ChEBI" id="CHEBI:35121"/>
        <dbReference type="EC" id="4.2.1.33"/>
    </reaction>
</comment>
<dbReference type="AlphaFoldDB" id="A0A9X7J4Y1"/>
<evidence type="ECO:0000256" key="2">
    <source>
        <dbReference type="ARBA" id="ARBA00022723"/>
    </source>
</evidence>
<dbReference type="PRINTS" id="PR00415">
    <property type="entry name" value="ACONITASE"/>
</dbReference>
<dbReference type="PROSITE" id="PS01244">
    <property type="entry name" value="ACONITASE_2"/>
    <property type="match status" value="1"/>
</dbReference>
<gene>
    <name evidence="8" type="primary">dmdA_3</name>
    <name evidence="6" type="synonym">leuC</name>
    <name evidence="8" type="ORF">MOST_13900</name>
</gene>
<evidence type="ECO:0000256" key="3">
    <source>
        <dbReference type="ARBA" id="ARBA00023004"/>
    </source>
</evidence>
<dbReference type="InterPro" id="IPR015931">
    <property type="entry name" value="Acnase/IPM_dHydase_lsu_aba_1/3"/>
</dbReference>
<dbReference type="InterPro" id="IPR011823">
    <property type="entry name" value="IsopropMal_deHydtase_lsu_bac"/>
</dbReference>
<dbReference type="PROSITE" id="PS00450">
    <property type="entry name" value="ACONITASE_1"/>
    <property type="match status" value="1"/>
</dbReference>
<dbReference type="Gene3D" id="3.30.499.10">
    <property type="entry name" value="Aconitase, domain 3"/>
    <property type="match status" value="2"/>
</dbReference>
<feature type="binding site" evidence="6">
    <location>
        <position position="300"/>
    </location>
    <ligand>
        <name>[4Fe-4S] cluster</name>
        <dbReference type="ChEBI" id="CHEBI:49883"/>
    </ligand>
</feature>
<feature type="binding site" evidence="6">
    <location>
        <position position="360"/>
    </location>
    <ligand>
        <name>[4Fe-4S] cluster</name>
        <dbReference type="ChEBI" id="CHEBI:49883"/>
    </ligand>
</feature>
<comment type="pathway">
    <text evidence="6">Amino-acid biosynthesis; L-leucine biosynthesis; L-leucine from 3-methyl-2-oxobutanoate: step 2/4.</text>
</comment>
<evidence type="ECO:0000256" key="1">
    <source>
        <dbReference type="ARBA" id="ARBA00022485"/>
    </source>
</evidence>
<keyword evidence="1 6" id="KW-0004">4Fe-4S</keyword>
<dbReference type="EMBL" id="PVXL01000040">
    <property type="protein sequence ID" value="PRR73542.1"/>
    <property type="molecule type" value="Genomic_DNA"/>
</dbReference>
<keyword evidence="6" id="KW-0028">Amino-acid biosynthesis</keyword>
<protein>
    <recommendedName>
        <fullName evidence="6">3-isopropylmalate dehydratase large subunit</fullName>
        <ecNumber evidence="6">4.2.1.33</ecNumber>
    </recommendedName>
    <alternativeName>
        <fullName evidence="6">Alpha-IPM isomerase</fullName>
        <shortName evidence="6">IPMI</shortName>
    </alternativeName>
    <alternativeName>
        <fullName evidence="6">Isopropylmalate isomerase</fullName>
    </alternativeName>
</protein>
<dbReference type="InterPro" id="IPR018136">
    <property type="entry name" value="Aconitase_4Fe-4S_BS"/>
</dbReference>
<feature type="binding site" evidence="6">
    <location>
        <position position="363"/>
    </location>
    <ligand>
        <name>[4Fe-4S] cluster</name>
        <dbReference type="ChEBI" id="CHEBI:49883"/>
    </ligand>
</feature>
<dbReference type="InterPro" id="IPR036008">
    <property type="entry name" value="Aconitase_4Fe-4S_dom"/>
</dbReference>
<dbReference type="EC" id="4.2.1.33" evidence="6"/>
<feature type="domain" description="Aconitase/3-isopropylmalate dehydratase large subunit alpha/beta/alpha" evidence="7">
    <location>
        <begin position="7"/>
        <end position="411"/>
    </location>
</feature>
<comment type="function">
    <text evidence="6">Catalyzes the isomerization between 2-isopropylmalate and 3-isopropylmalate, via the formation of 2-isopropylmaleate.</text>
</comment>
<evidence type="ECO:0000256" key="4">
    <source>
        <dbReference type="ARBA" id="ARBA00023014"/>
    </source>
</evidence>
<dbReference type="InterPro" id="IPR033941">
    <property type="entry name" value="IPMI_cat"/>
</dbReference>
<keyword evidence="6" id="KW-0100">Branched-chain amino acid biosynthesis</keyword>
<keyword evidence="3 6" id="KW-0408">Iron</keyword>
<keyword evidence="4 6" id="KW-0411">Iron-sulfur</keyword>
<dbReference type="SUPFAM" id="SSF53732">
    <property type="entry name" value="Aconitase iron-sulfur domain"/>
    <property type="match status" value="1"/>
</dbReference>
<dbReference type="NCBIfam" id="TIGR01343">
    <property type="entry name" value="hacA_fam"/>
    <property type="match status" value="1"/>
</dbReference>
<name>A0A9X7J4Y1_9FIRM</name>
<dbReference type="PANTHER" id="PTHR43822:SF16">
    <property type="entry name" value="3-ISOPROPYLMALATE DEHYDRATASE LARGE SUBUNIT 2"/>
    <property type="match status" value="1"/>
</dbReference>
<dbReference type="InterPro" id="IPR006251">
    <property type="entry name" value="Homoacnase/IPMdehydase_lsu"/>
</dbReference>
<reference evidence="8 9" key="1">
    <citation type="submission" date="2018-03" db="EMBL/GenBank/DDBJ databases">
        <title>Genome sequence of Moorella stamsii DSM 26217.</title>
        <authorList>
            <person name="Poehlein A."/>
            <person name="Daniel R."/>
        </authorList>
    </citation>
    <scope>NUCLEOTIDE SEQUENCE [LARGE SCALE GENOMIC DNA]</scope>
    <source>
        <strain evidence="9">DSM 26217</strain>
    </source>
</reference>
<sequence length="421" mass="45110">MGMTITEKILAAHAGLEHVEPGQLINAKVDLALGNDITAPLAIKEFKQLGIKKVFDPERVVLVPDHFTPAKDIKSAEQAKILREFAREQGLTHYFEIGRMGIEHCLLPEAGLVGPGDLVIGADSHTCTYGALGAFATGVGSTDLAAAMATGELWFKVPETILFRYHGKLQPWVGGKDLILYTIGQIGVDGARYMAMEFTGEAITNLSMDGRFTMANMAIEAGGKNGIFPVDEKTLAYIQGRLKRDYHIYRSDPDARYAREIDIDAGKIEPQVALPHLPENARSVKEIGEIKIDQVVIGSCTNGRLEDLRVAAQTLKGQKVHPEVRLIVIPGTQKIYAEALAEGLIATFIAAGAAVSTPTCGPCLGGHMGILARGERALATTNRNFVGRMGHPESEVYLAGPAVAAASAVKGRIAAPEEVVK</sequence>
<keyword evidence="6" id="KW-0432">Leucine biosynthesis</keyword>
<evidence type="ECO:0000313" key="9">
    <source>
        <dbReference type="Proteomes" id="UP000239430"/>
    </source>
</evidence>
<dbReference type="GO" id="GO:0046872">
    <property type="term" value="F:metal ion binding"/>
    <property type="evidence" value="ECO:0007669"/>
    <property type="project" value="UniProtKB-KW"/>
</dbReference>
<dbReference type="NCBIfam" id="TIGR02083">
    <property type="entry name" value="LEU2"/>
    <property type="match status" value="1"/>
</dbReference>
<dbReference type="HAMAP" id="MF_01027">
    <property type="entry name" value="LeuC_type2"/>
    <property type="match status" value="1"/>
</dbReference>
<dbReference type="Pfam" id="PF00330">
    <property type="entry name" value="Aconitase"/>
    <property type="match status" value="1"/>
</dbReference>
<keyword evidence="5 6" id="KW-0456">Lyase</keyword>
<comment type="caution">
    <text evidence="8">The sequence shown here is derived from an EMBL/GenBank/DDBJ whole genome shotgun (WGS) entry which is preliminary data.</text>
</comment>
<comment type="cofactor">
    <cofactor evidence="6">
        <name>[4Fe-4S] cluster</name>
        <dbReference type="ChEBI" id="CHEBI:49883"/>
    </cofactor>
    <text evidence="6">Binds 1 [4Fe-4S] cluster per subunit.</text>
</comment>
<evidence type="ECO:0000256" key="6">
    <source>
        <dbReference type="HAMAP-Rule" id="MF_01027"/>
    </source>
</evidence>
<evidence type="ECO:0000259" key="7">
    <source>
        <dbReference type="Pfam" id="PF00330"/>
    </source>
</evidence>
<dbReference type="NCBIfam" id="TIGR02086">
    <property type="entry name" value="IPMI_arch"/>
    <property type="match status" value="1"/>
</dbReference>
<comment type="similarity">
    <text evidence="6">Belongs to the aconitase/IPM isomerase family. LeuC type 2 subfamily.</text>
</comment>
<accession>A0A9X7J4Y1</accession>
<comment type="subunit">
    <text evidence="6">Heterodimer of LeuC and LeuD.</text>
</comment>
<dbReference type="Proteomes" id="UP000239430">
    <property type="component" value="Unassembled WGS sequence"/>
</dbReference>
<proteinExistence type="inferred from homology"/>
<keyword evidence="2 6" id="KW-0479">Metal-binding</keyword>
<dbReference type="RefSeq" id="WP_054938156.1">
    <property type="nucleotide sequence ID" value="NZ_PVXL01000040.1"/>
</dbReference>
<organism evidence="8 9">
    <name type="scientific">Neomoorella stamsii</name>
    <dbReference type="NCBI Taxonomy" id="1266720"/>
    <lineage>
        <taxon>Bacteria</taxon>
        <taxon>Bacillati</taxon>
        <taxon>Bacillota</taxon>
        <taxon>Clostridia</taxon>
        <taxon>Neomoorellales</taxon>
        <taxon>Neomoorellaceae</taxon>
        <taxon>Neomoorella</taxon>
    </lineage>
</organism>
<dbReference type="InterPro" id="IPR001030">
    <property type="entry name" value="Acoase/IPM_deHydtase_lsu_aba"/>
</dbReference>
<dbReference type="CDD" id="cd01583">
    <property type="entry name" value="IPMI"/>
    <property type="match status" value="1"/>
</dbReference>
<dbReference type="PANTHER" id="PTHR43822">
    <property type="entry name" value="HOMOACONITASE, MITOCHONDRIAL-RELATED"/>
    <property type="match status" value="1"/>
</dbReference>
<dbReference type="InterPro" id="IPR011826">
    <property type="entry name" value="HAcnase/IPMdehydase_lsu_prok"/>
</dbReference>